<evidence type="ECO:0000313" key="2">
    <source>
        <dbReference type="Proteomes" id="UP000287519"/>
    </source>
</evidence>
<comment type="caution">
    <text evidence="1">The sequence shown here is derived from an EMBL/GenBank/DDBJ whole genome shotgun (WGS) entry which is preliminary data.</text>
</comment>
<proteinExistence type="predicted"/>
<dbReference type="Proteomes" id="UP000287519">
    <property type="component" value="Unassembled WGS sequence"/>
</dbReference>
<organism evidence="1 2">
    <name type="scientific">Rhodococcus wratislaviensis</name>
    <name type="common">Tsukamurella wratislaviensis</name>
    <dbReference type="NCBI Taxonomy" id="44752"/>
    <lineage>
        <taxon>Bacteria</taxon>
        <taxon>Bacillati</taxon>
        <taxon>Actinomycetota</taxon>
        <taxon>Actinomycetes</taxon>
        <taxon>Mycobacteriales</taxon>
        <taxon>Nocardiaceae</taxon>
        <taxon>Rhodococcus</taxon>
    </lineage>
</organism>
<sequence length="49" mass="5167">MDHIQIRDLIITSAGVPLPPSVIEVAGRVEVSLGGCGQTSPRPRVSNRS</sequence>
<name>A0A402CCC1_RHOWR</name>
<accession>A0A402CCC1</accession>
<gene>
    <name evidence="1" type="ORF">Rhow_004931</name>
</gene>
<reference evidence="1 2" key="1">
    <citation type="submission" date="2018-11" db="EMBL/GenBank/DDBJ databases">
        <title>Microbial catabolism of amino acid.</title>
        <authorList>
            <person name="Hibi M."/>
            <person name="Ogawa J."/>
        </authorList>
    </citation>
    <scope>NUCLEOTIDE SEQUENCE [LARGE SCALE GENOMIC DNA]</scope>
    <source>
        <strain evidence="1 2">C31-06</strain>
    </source>
</reference>
<keyword evidence="2" id="KW-1185">Reference proteome</keyword>
<protein>
    <submittedName>
        <fullName evidence="1">Uncharacterized protein</fullName>
    </submittedName>
</protein>
<dbReference type="EMBL" id="BHYM01000042">
    <property type="protein sequence ID" value="GCE41272.1"/>
    <property type="molecule type" value="Genomic_DNA"/>
</dbReference>
<evidence type="ECO:0000313" key="1">
    <source>
        <dbReference type="EMBL" id="GCE41272.1"/>
    </source>
</evidence>
<dbReference type="AlphaFoldDB" id="A0A402CCC1"/>